<evidence type="ECO:0000256" key="1">
    <source>
        <dbReference type="SAM" id="Coils"/>
    </source>
</evidence>
<name>A0AAW3JQJ5_9FIRM</name>
<protein>
    <submittedName>
        <fullName evidence="4">Uncharacterized protein</fullName>
    </submittedName>
</protein>
<organism evidence="4 5">
    <name type="scientific">Butyribacter intestini</name>
    <dbReference type="NCBI Taxonomy" id="1703332"/>
    <lineage>
        <taxon>Bacteria</taxon>
        <taxon>Bacillati</taxon>
        <taxon>Bacillota</taxon>
        <taxon>Clostridia</taxon>
        <taxon>Lachnospirales</taxon>
        <taxon>Lachnospiraceae</taxon>
        <taxon>Butyribacter</taxon>
    </lineage>
</organism>
<dbReference type="Pfam" id="PF22709">
    <property type="entry name" value="Mu_Gam-Sipho_Gp157-TOTE"/>
    <property type="match status" value="1"/>
</dbReference>
<dbReference type="EMBL" id="LLKB01000009">
    <property type="protein sequence ID" value="KQC83999.1"/>
    <property type="molecule type" value="Genomic_DNA"/>
</dbReference>
<evidence type="ECO:0000259" key="2">
    <source>
        <dbReference type="Pfam" id="PF22548"/>
    </source>
</evidence>
<accession>A0AAW3JQJ5</accession>
<gene>
    <name evidence="4" type="ORF">APZ18_15465</name>
</gene>
<sequence>MWLTSGEKIDKKLKKGQEILGGWEQYYRDEREIGSIIEFVVAISMLKGKSDDFRKKIEQSRNKFSNIYKDILEYLVLYWDTRLMPENILYEYEDYLEITADNKIKSYENKALLKELIQLYSKFLINPTEDLYSEIMQLYTDLGEYEKASMVSDMKNSFMSNKVNRNKIKFDENKHDSEYKWNESDISLFINFFIGREDTYAIDNIFENSRNTVEQVMEPVNAEVIKRHFMGEITAATYVQRSNSTSKYMVMDIDISKKVLILHPYGSEEFKSYKEKALDIVKNMESEIEKLGLKCYIEDTGHRGYHMWLFFGEWIPVRYIHMLADYIQKNIFPDEEDISIFGKTDEAINQVLSKCNLMRYLCQKAYKTGYLSHFERLSVLYVFGHMGDNGKEFVHTVMSYTLNYQYSITQKFISKIPAKPVSCIKLREQYKMITAEYGCNCNFRRTKNCYPSPVLHAIKNADSEQGEVTIPTSRTITKEKERVVYDEINIHKKANAIAAKILEYKKQKRGIDKNIERLEDDLQNIFENAGIDCLEIEIGMLVRRKKENGEYEWIIEI</sequence>
<dbReference type="AlphaFoldDB" id="A0AAW3JQJ5"/>
<keyword evidence="5" id="KW-1185">Reference proteome</keyword>
<evidence type="ECO:0000313" key="5">
    <source>
        <dbReference type="Proteomes" id="UP000050833"/>
    </source>
</evidence>
<comment type="caution">
    <text evidence="4">The sequence shown here is derived from an EMBL/GenBank/DDBJ whole genome shotgun (WGS) entry which is preliminary data.</text>
</comment>
<dbReference type="RefSeq" id="WP_055946815.1">
    <property type="nucleotide sequence ID" value="NZ_JAQDCV010000015.1"/>
</dbReference>
<dbReference type="Proteomes" id="UP000050833">
    <property type="component" value="Unassembled WGS sequence"/>
</dbReference>
<dbReference type="InterPro" id="IPR054347">
    <property type="entry name" value="TOTE_primase"/>
</dbReference>
<feature type="coiled-coil region" evidence="1">
    <location>
        <begin position="501"/>
        <end position="528"/>
    </location>
</feature>
<evidence type="ECO:0000259" key="3">
    <source>
        <dbReference type="Pfam" id="PF22709"/>
    </source>
</evidence>
<dbReference type="Pfam" id="PF22548">
    <property type="entry name" value="AEP-TOTE"/>
    <property type="match status" value="1"/>
</dbReference>
<feature type="domain" description="Mu Gam/Sipho-Gp157-like" evidence="3">
    <location>
        <begin position="497"/>
        <end position="557"/>
    </location>
</feature>
<keyword evidence="1" id="KW-0175">Coiled coil</keyword>
<dbReference type="InterPro" id="IPR055034">
    <property type="entry name" value="Mu_Gam-Sipho_Gp157-TOTE"/>
</dbReference>
<feature type="domain" description="TOTE conflict system primase" evidence="2">
    <location>
        <begin position="211"/>
        <end position="339"/>
    </location>
</feature>
<evidence type="ECO:0000313" key="4">
    <source>
        <dbReference type="EMBL" id="KQC83999.1"/>
    </source>
</evidence>
<reference evidence="4 5" key="1">
    <citation type="submission" date="2015-10" db="EMBL/GenBank/DDBJ databases">
        <title>Butyribacter intestini gen. nov., sp. nov., a butyric acid-producing bacterium of the family Lachnospiraceae isolated from the human faeces.</title>
        <authorList>
            <person name="Zou Y."/>
            <person name="Xue W."/>
            <person name="Luo G."/>
            <person name="Lv M."/>
        </authorList>
    </citation>
    <scope>NUCLEOTIDE SEQUENCE [LARGE SCALE GENOMIC DNA]</scope>
    <source>
        <strain evidence="4 5">TF01-11</strain>
    </source>
</reference>
<proteinExistence type="predicted"/>